<gene>
    <name evidence="1" type="ORF">EIMP300_54120</name>
</gene>
<dbReference type="SUPFAM" id="SSF51161">
    <property type="entry name" value="Trimeric LpxA-like enzymes"/>
    <property type="match status" value="1"/>
</dbReference>
<dbReference type="AlphaFoldDB" id="A0A8S0FV48"/>
<protein>
    <recommendedName>
        <fullName evidence="3">Phenylacetic acid degradation protein PaaY</fullName>
    </recommendedName>
</protein>
<name>A0A8S0FV48_ECOLX</name>
<dbReference type="Proteomes" id="UP000467488">
    <property type="component" value="Chromosome"/>
</dbReference>
<evidence type="ECO:0000313" key="1">
    <source>
        <dbReference type="EMBL" id="BBU84012.1"/>
    </source>
</evidence>
<sequence length="64" mass="6904">MGINAVVMDGVVIGENSIVGVSAFVKAKAEMPTNYLIVSSPAKAIRNELSEQELALRKQGIRCW</sequence>
<accession>A0A8S0FV48</accession>
<dbReference type="EMBL" id="AP022360">
    <property type="protein sequence ID" value="BBU84012.1"/>
    <property type="molecule type" value="Genomic_DNA"/>
</dbReference>
<evidence type="ECO:0008006" key="3">
    <source>
        <dbReference type="Google" id="ProtNLM"/>
    </source>
</evidence>
<dbReference type="Gene3D" id="2.160.10.10">
    <property type="entry name" value="Hexapeptide repeat proteins"/>
    <property type="match status" value="1"/>
</dbReference>
<reference evidence="1 2" key="1">
    <citation type="submission" date="2020-01" db="EMBL/GenBank/DDBJ databases">
        <title>Dynamics of blaIMP-6 dissemination in carbapenem resistant Enterobacteriacea isolated from regional surveillance in Osaka, Japan.</title>
        <authorList>
            <person name="Abe R."/>
            <person name="Akeda Y."/>
            <person name="Sugawara Y."/>
            <person name="Yamamoto N."/>
            <person name="Tomono K."/>
            <person name="Takeuchi D."/>
            <person name="Kawahara R."/>
            <person name="Hamada S."/>
        </authorList>
    </citation>
    <scope>NUCLEOTIDE SEQUENCE [LARGE SCALE GENOMIC DNA]</scope>
    <source>
        <strain evidence="1 2">E300</strain>
    </source>
</reference>
<evidence type="ECO:0000313" key="2">
    <source>
        <dbReference type="Proteomes" id="UP000467488"/>
    </source>
</evidence>
<proteinExistence type="predicted"/>
<organism evidence="1 2">
    <name type="scientific">Escherichia coli</name>
    <dbReference type="NCBI Taxonomy" id="562"/>
    <lineage>
        <taxon>Bacteria</taxon>
        <taxon>Pseudomonadati</taxon>
        <taxon>Pseudomonadota</taxon>
        <taxon>Gammaproteobacteria</taxon>
        <taxon>Enterobacterales</taxon>
        <taxon>Enterobacteriaceae</taxon>
        <taxon>Escherichia</taxon>
    </lineage>
</organism>
<dbReference type="InterPro" id="IPR011004">
    <property type="entry name" value="Trimer_LpxA-like_sf"/>
</dbReference>